<dbReference type="InterPro" id="IPR011042">
    <property type="entry name" value="6-blade_b-propeller_TolB-like"/>
</dbReference>
<dbReference type="AlphaFoldDB" id="A0A1M6VVR0"/>
<protein>
    <recommendedName>
        <fullName evidence="3">6-bladed beta-propeller protein</fullName>
    </recommendedName>
</protein>
<dbReference type="EMBL" id="FRAU01000007">
    <property type="protein sequence ID" value="SHK85531.1"/>
    <property type="molecule type" value="Genomic_DNA"/>
</dbReference>
<keyword evidence="2" id="KW-1185">Reference proteome</keyword>
<dbReference type="OrthoDB" id="820429at2"/>
<proteinExistence type="predicted"/>
<dbReference type="PROSITE" id="PS51257">
    <property type="entry name" value="PROKAR_LIPOPROTEIN"/>
    <property type="match status" value="1"/>
</dbReference>
<organism evidence="1 2">
    <name type="scientific">Rhodothermus profundi</name>
    <dbReference type="NCBI Taxonomy" id="633813"/>
    <lineage>
        <taxon>Bacteria</taxon>
        <taxon>Pseudomonadati</taxon>
        <taxon>Rhodothermota</taxon>
        <taxon>Rhodothermia</taxon>
        <taxon>Rhodothermales</taxon>
        <taxon>Rhodothermaceae</taxon>
        <taxon>Rhodothermus</taxon>
    </lineage>
</organism>
<sequence length="409" mass="47242">MIAKWLNRAAGGLLLGVSLFGGGGCRGSLPEAGQGAHWHPDPARLPPLEAFDWIATPQDSDSVLQAWAARLQQAHLKWEVGTWIAEDRYRMFGKIWDVVIDGTGRVVVLDFENQEVRIYDQDGRFVTLVGRQGEGPGEYIQAGHLLVGVNDTLYVYDYSRALFVVYRRQGSGYEFVRLLDLPVGASFLNDGCLHANGHLITQQTSRLREDPLFFEIDLSPTVVRSFGRHRHYATREQEGFLHSEIYRAFVACGEGVVASYLFFPIVDYFVEDQRYSFFLDGIYLQPFLLIDNRIAEYYRTDSFIEEYAYTGQVDDLIEPVLLEEDLLFYTFIRYESERGRLIKKYPMAYLLDLRRRKAMRLNLETYPFATLVAVRDSVLIRFRWDLFQQEIPHIAYYVLPAQPPRKRVS</sequence>
<evidence type="ECO:0000313" key="1">
    <source>
        <dbReference type="EMBL" id="SHK85531.1"/>
    </source>
</evidence>
<dbReference type="SUPFAM" id="SSF63829">
    <property type="entry name" value="Calcium-dependent phosphotriesterase"/>
    <property type="match status" value="1"/>
</dbReference>
<evidence type="ECO:0008006" key="3">
    <source>
        <dbReference type="Google" id="ProtNLM"/>
    </source>
</evidence>
<reference evidence="2" key="1">
    <citation type="submission" date="2016-11" db="EMBL/GenBank/DDBJ databases">
        <authorList>
            <person name="Varghese N."/>
            <person name="Submissions S."/>
        </authorList>
    </citation>
    <scope>NUCLEOTIDE SEQUENCE [LARGE SCALE GENOMIC DNA]</scope>
    <source>
        <strain evidence="2">DSM 22212</strain>
    </source>
</reference>
<dbReference type="STRING" id="633813.SAMN04488087_2132"/>
<dbReference type="Gene3D" id="2.120.10.30">
    <property type="entry name" value="TolB, C-terminal domain"/>
    <property type="match status" value="1"/>
</dbReference>
<dbReference type="RefSeq" id="WP_072715957.1">
    <property type="nucleotide sequence ID" value="NZ_FRAU01000007.1"/>
</dbReference>
<accession>A0A1M6VVR0</accession>
<name>A0A1M6VVR0_9BACT</name>
<dbReference type="Pfam" id="PF17170">
    <property type="entry name" value="DUF5128"/>
    <property type="match status" value="1"/>
</dbReference>
<evidence type="ECO:0000313" key="2">
    <source>
        <dbReference type="Proteomes" id="UP000185812"/>
    </source>
</evidence>
<dbReference type="Proteomes" id="UP000185812">
    <property type="component" value="Unassembled WGS sequence"/>
</dbReference>
<gene>
    <name evidence="1" type="ORF">SAMN04488087_2132</name>
</gene>